<keyword evidence="3" id="KW-1185">Reference proteome</keyword>
<dbReference type="PATRIC" id="fig|516051.4.peg.739"/>
<dbReference type="RefSeq" id="WP_045801143.1">
    <property type="nucleotide sequence ID" value="NZ_CP011071.1"/>
</dbReference>
<dbReference type="HOGENOM" id="CLU_071501_0_0_10"/>
<dbReference type="Gene3D" id="3.40.50.150">
    <property type="entry name" value="Vaccinia Virus protein VP39"/>
    <property type="match status" value="1"/>
</dbReference>
<keyword evidence="2" id="KW-0808">Transferase</keyword>
<dbReference type="GO" id="GO:0008168">
    <property type="term" value="F:methyltransferase activity"/>
    <property type="evidence" value="ECO:0007669"/>
    <property type="project" value="UniProtKB-KW"/>
</dbReference>
<dbReference type="GO" id="GO:0032259">
    <property type="term" value="P:methylation"/>
    <property type="evidence" value="ECO:0007669"/>
    <property type="project" value="UniProtKB-KW"/>
</dbReference>
<evidence type="ECO:0000313" key="3">
    <source>
        <dbReference type="Proteomes" id="UP000032726"/>
    </source>
</evidence>
<feature type="domain" description="Methyltransferase" evidence="1">
    <location>
        <begin position="60"/>
        <end position="149"/>
    </location>
</feature>
<dbReference type="AlphaFoldDB" id="A0A0D5YR61"/>
<dbReference type="InterPro" id="IPR029063">
    <property type="entry name" value="SAM-dependent_MTases_sf"/>
</dbReference>
<accession>A0A0D5YR61</accession>
<evidence type="ECO:0000313" key="2">
    <source>
        <dbReference type="EMBL" id="AKA34373.1"/>
    </source>
</evidence>
<keyword evidence="2" id="KW-0489">Methyltransferase</keyword>
<proteinExistence type="predicted"/>
<protein>
    <submittedName>
        <fullName evidence="2">Putative methyltransferase</fullName>
    </submittedName>
</protein>
<sequence>MEDIFGKALLDYLEGNDWKNIKTHSSVAGKDVMPLSYLFRAFEEMPLLEQKALELCKGSVLDIGCGAGPHSLWLQNHGFKVTALDSSKGAIDTCRSLGIEKTVHCGVLDYSGTTFDTLLLLMNGIGIVGRLALLVTYLEHFKKLLNPGGQVLMDSSNIIYMYEEDDDGGVWIPGDRDYYGEVEFTMEYKGQKSPSFYWLYLDFNTLENAAMAHGFTCDLVSQGEHYDYLARLTLKK</sequence>
<evidence type="ECO:0000259" key="1">
    <source>
        <dbReference type="Pfam" id="PF13649"/>
    </source>
</evidence>
<dbReference type="Pfam" id="PF13649">
    <property type="entry name" value="Methyltransf_25"/>
    <property type="match status" value="1"/>
</dbReference>
<reference evidence="2 3" key="1">
    <citation type="submission" date="2015-03" db="EMBL/GenBank/DDBJ databases">
        <title>Complete genome sequence of Muricauda lutaonensis CC-HSB-11T, isolated from a coastal hot spring.</title>
        <authorList>
            <person name="Kim K.M."/>
        </authorList>
    </citation>
    <scope>NUCLEOTIDE SEQUENCE [LARGE SCALE GENOMIC DNA]</scope>
    <source>
        <strain evidence="2 3">CC-HSB-11</strain>
    </source>
</reference>
<gene>
    <name evidence="2" type="ORF">VC82_710</name>
</gene>
<dbReference type="CDD" id="cd02440">
    <property type="entry name" value="AdoMet_MTases"/>
    <property type="match status" value="1"/>
</dbReference>
<organism evidence="2 3">
    <name type="scientific">Flagellimonas lutaonensis</name>
    <dbReference type="NCBI Taxonomy" id="516051"/>
    <lineage>
        <taxon>Bacteria</taxon>
        <taxon>Pseudomonadati</taxon>
        <taxon>Bacteroidota</taxon>
        <taxon>Flavobacteriia</taxon>
        <taxon>Flavobacteriales</taxon>
        <taxon>Flavobacteriaceae</taxon>
        <taxon>Flagellimonas</taxon>
    </lineage>
</organism>
<dbReference type="SUPFAM" id="SSF53335">
    <property type="entry name" value="S-adenosyl-L-methionine-dependent methyltransferases"/>
    <property type="match status" value="1"/>
</dbReference>
<name>A0A0D5YR61_9FLAO</name>
<dbReference type="OrthoDB" id="1143568at2"/>
<dbReference type="STRING" id="516051.VC82_710"/>
<dbReference type="InterPro" id="IPR041698">
    <property type="entry name" value="Methyltransf_25"/>
</dbReference>
<dbReference type="KEGG" id="mlt:VC82_710"/>
<dbReference type="EMBL" id="CP011071">
    <property type="protein sequence ID" value="AKA34373.1"/>
    <property type="molecule type" value="Genomic_DNA"/>
</dbReference>
<dbReference type="Proteomes" id="UP000032726">
    <property type="component" value="Chromosome"/>
</dbReference>